<keyword evidence="3" id="KW-1185">Reference proteome</keyword>
<dbReference type="AlphaFoldDB" id="A0A1H2LCE8"/>
<protein>
    <submittedName>
        <fullName evidence="2">Lysophospholipase, alpha-beta hydrolase superfamily</fullName>
    </submittedName>
</protein>
<sequence length="332" mass="36374">MFSGLIPTFGPRVPDYLGPNWVARTAFLNDVDAGTPPGRPDVAVLVSEADADAHVADCGVAALWLPGFVDSFYHVEQAQAWREAGIALYGLDFRRSGRALRVPNRRDDLRDMLIREEEIFAALAHLRAHGARQIVLIGHSTGGLQAALFADRHPGEVSAVVLNSPWLEHNGPAWQRTVLTSAVAKLAKVAPLTPIARLEPAYARSLHVDYGGDFYFKPAHKPLTSVPVFAAFFTAARRGHAMVAEGLNIQEPVLVAHSDASGDQFHPSEWELAHTDVVLNVEDMKRLAPTLGKNVDTLEVIGGRHDLSLSELPARSRYTRDSIRWAVSQLQR</sequence>
<dbReference type="GeneID" id="65344314"/>
<dbReference type="Gene3D" id="3.40.50.1820">
    <property type="entry name" value="alpha/beta hydrolase"/>
    <property type="match status" value="1"/>
</dbReference>
<evidence type="ECO:0000259" key="1">
    <source>
        <dbReference type="Pfam" id="PF12146"/>
    </source>
</evidence>
<name>A0A1H2LCE8_9ACTO</name>
<dbReference type="InterPro" id="IPR022742">
    <property type="entry name" value="Hydrolase_4"/>
</dbReference>
<gene>
    <name evidence="2" type="ORF">SAMN04489737_0569</name>
</gene>
<dbReference type="Proteomes" id="UP000214355">
    <property type="component" value="Chromosome I"/>
</dbReference>
<evidence type="ECO:0000313" key="2">
    <source>
        <dbReference type="EMBL" id="SDU78673.1"/>
    </source>
</evidence>
<organism evidence="2 3">
    <name type="scientific">Arcanobacterium phocae</name>
    <dbReference type="NCBI Taxonomy" id="131112"/>
    <lineage>
        <taxon>Bacteria</taxon>
        <taxon>Bacillati</taxon>
        <taxon>Actinomycetota</taxon>
        <taxon>Actinomycetes</taxon>
        <taxon>Actinomycetales</taxon>
        <taxon>Actinomycetaceae</taxon>
        <taxon>Arcanobacterium</taxon>
    </lineage>
</organism>
<dbReference type="SUPFAM" id="SSF53474">
    <property type="entry name" value="alpha/beta-Hydrolases"/>
    <property type="match status" value="1"/>
</dbReference>
<dbReference type="STRING" id="131112.SAMN04489737_0569"/>
<dbReference type="OrthoDB" id="9801217at2"/>
<dbReference type="Pfam" id="PF12146">
    <property type="entry name" value="Hydrolase_4"/>
    <property type="match status" value="1"/>
</dbReference>
<dbReference type="RefSeq" id="WP_091279663.1">
    <property type="nucleotide sequence ID" value="NZ_JABAPH010000057.1"/>
</dbReference>
<dbReference type="InterPro" id="IPR029058">
    <property type="entry name" value="AB_hydrolase_fold"/>
</dbReference>
<evidence type="ECO:0000313" key="3">
    <source>
        <dbReference type="Proteomes" id="UP000214355"/>
    </source>
</evidence>
<keyword evidence="2" id="KW-0378">Hydrolase</keyword>
<accession>A0A1H2LCE8</accession>
<dbReference type="GO" id="GO:0016787">
    <property type="term" value="F:hydrolase activity"/>
    <property type="evidence" value="ECO:0007669"/>
    <property type="project" value="UniProtKB-KW"/>
</dbReference>
<proteinExistence type="predicted"/>
<reference evidence="3" key="1">
    <citation type="submission" date="2016-10" db="EMBL/GenBank/DDBJ databases">
        <authorList>
            <person name="Varghese N."/>
            <person name="Submissions S."/>
        </authorList>
    </citation>
    <scope>NUCLEOTIDE SEQUENCE [LARGE SCALE GENOMIC DNA]</scope>
    <source>
        <strain evidence="3">DSM 10002</strain>
    </source>
</reference>
<dbReference type="EMBL" id="LT629804">
    <property type="protein sequence ID" value="SDU78673.1"/>
    <property type="molecule type" value="Genomic_DNA"/>
</dbReference>
<feature type="domain" description="Serine aminopeptidase S33" evidence="1">
    <location>
        <begin position="76"/>
        <end position="195"/>
    </location>
</feature>